<organism evidence="2 3">
    <name type="scientific">Pontivivens nitratireducens</name>
    <dbReference type="NCBI Taxonomy" id="2758038"/>
    <lineage>
        <taxon>Bacteria</taxon>
        <taxon>Pseudomonadati</taxon>
        <taxon>Pseudomonadota</taxon>
        <taxon>Alphaproteobacteria</taxon>
        <taxon>Rhodobacterales</taxon>
        <taxon>Paracoccaceae</taxon>
        <taxon>Pontivivens</taxon>
    </lineage>
</organism>
<feature type="signal peptide" evidence="1">
    <location>
        <begin position="1"/>
        <end position="20"/>
    </location>
</feature>
<gene>
    <name evidence="2" type="ORF">G8E03_01875</name>
</gene>
<dbReference type="Pfam" id="PF09411">
    <property type="entry name" value="PagL"/>
    <property type="match status" value="1"/>
</dbReference>
<dbReference type="GO" id="GO:0016787">
    <property type="term" value="F:hydrolase activity"/>
    <property type="evidence" value="ECO:0007669"/>
    <property type="project" value="UniProtKB-KW"/>
</dbReference>
<feature type="chain" id="PRO_5026146118" evidence="1">
    <location>
        <begin position="21"/>
        <end position="163"/>
    </location>
</feature>
<dbReference type="Gene3D" id="2.40.160.20">
    <property type="match status" value="1"/>
</dbReference>
<accession>A0A6G7VHX3</accession>
<keyword evidence="1" id="KW-0732">Signal</keyword>
<keyword evidence="2" id="KW-0378">Hydrolase</keyword>
<reference evidence="2 3" key="1">
    <citation type="submission" date="2020-03" db="EMBL/GenBank/DDBJ databases">
        <title>Complete genome sequence of Monaibacterium sp. ALG8 with diverse plasmids.</title>
        <authorList>
            <person name="Sun C."/>
        </authorList>
    </citation>
    <scope>NUCLEOTIDE SEQUENCE [LARGE SCALE GENOMIC DNA]</scope>
    <source>
        <strain evidence="2 3">ALG8</strain>
    </source>
</reference>
<protein>
    <submittedName>
        <fullName evidence="2">Acyloxyacyl hydrolase</fullName>
    </submittedName>
</protein>
<dbReference type="AlphaFoldDB" id="A0A6G7VHX3"/>
<proteinExistence type="predicted"/>
<evidence type="ECO:0000256" key="1">
    <source>
        <dbReference type="SAM" id="SignalP"/>
    </source>
</evidence>
<dbReference type="InterPro" id="IPR018550">
    <property type="entry name" value="Lipid-A_deacylase-rel"/>
</dbReference>
<dbReference type="Proteomes" id="UP000500791">
    <property type="component" value="Chromosome"/>
</dbReference>
<evidence type="ECO:0000313" key="2">
    <source>
        <dbReference type="EMBL" id="QIK39621.1"/>
    </source>
</evidence>
<name>A0A6G7VHX3_9RHOB</name>
<dbReference type="RefSeq" id="WP_166187984.1">
    <property type="nucleotide sequence ID" value="NZ_CP049811.1"/>
</dbReference>
<keyword evidence="3" id="KW-1185">Reference proteome</keyword>
<evidence type="ECO:0000313" key="3">
    <source>
        <dbReference type="Proteomes" id="UP000500791"/>
    </source>
</evidence>
<dbReference type="KEGG" id="mon:G8E03_01875"/>
<dbReference type="EMBL" id="CP049811">
    <property type="protein sequence ID" value="QIK39621.1"/>
    <property type="molecule type" value="Genomic_DNA"/>
</dbReference>
<sequence>MKTLHFIAVLGFATSVAASAASAQNWTFGLGTDGAYSSDEQQAASLEGVWTDAPRGTFAGFDYGWGAGFEVDADGDVWAGAGLHAQRDFDAVRLSLSIMPGLYEAGTSDTELGGPVEIRSRLGVSVAAGQGRLGLSYAHISNGGLYDDNPGKNAAYLTYGWAY</sequence>